<proteinExistence type="predicted"/>
<reference evidence="2" key="1">
    <citation type="journal article" date="2020" name="Nature">
        <title>Giant virus diversity and host interactions through global metagenomics.</title>
        <authorList>
            <person name="Schulz F."/>
            <person name="Roux S."/>
            <person name="Paez-Espino D."/>
            <person name="Jungbluth S."/>
            <person name="Walsh D.A."/>
            <person name="Denef V.J."/>
            <person name="McMahon K.D."/>
            <person name="Konstantinidis K.T."/>
            <person name="Eloe-Fadrosh E.A."/>
            <person name="Kyrpides N.C."/>
            <person name="Woyke T."/>
        </authorList>
    </citation>
    <scope>NUCLEOTIDE SEQUENCE</scope>
    <source>
        <strain evidence="2">GVMAG-S-1074260-58</strain>
    </source>
</reference>
<sequence length="135" mass="15973">MIFAYLLSFSIVTFVYVYVLNLPGHITQSYDLVYEYYYTNAIYSLLLDIGLVAFYMYVSNQLYTLFMLPKSDNALQLIVLICTTIMISGGCMIYFKMFGNPKLFFTRWFKRVGYRAILYDVYLVSLIYLLFRMIT</sequence>
<evidence type="ECO:0000256" key="1">
    <source>
        <dbReference type="SAM" id="Phobius"/>
    </source>
</evidence>
<accession>A0A6C0JUG4</accession>
<keyword evidence="1" id="KW-0472">Membrane</keyword>
<keyword evidence="1" id="KW-0812">Transmembrane</keyword>
<feature type="transmembrane region" description="Helical" evidence="1">
    <location>
        <begin position="116"/>
        <end position="134"/>
    </location>
</feature>
<protein>
    <submittedName>
        <fullName evidence="2">Uncharacterized protein</fullName>
    </submittedName>
</protein>
<dbReference type="AlphaFoldDB" id="A0A6C0JUG4"/>
<feature type="transmembrane region" description="Helical" evidence="1">
    <location>
        <begin position="6"/>
        <end position="24"/>
    </location>
</feature>
<name>A0A6C0JUG4_9ZZZZ</name>
<evidence type="ECO:0000313" key="2">
    <source>
        <dbReference type="EMBL" id="QHU09392.1"/>
    </source>
</evidence>
<feature type="transmembrane region" description="Helical" evidence="1">
    <location>
        <begin position="36"/>
        <end position="57"/>
    </location>
</feature>
<dbReference type="EMBL" id="MN740712">
    <property type="protein sequence ID" value="QHU09392.1"/>
    <property type="molecule type" value="Genomic_DNA"/>
</dbReference>
<feature type="transmembrane region" description="Helical" evidence="1">
    <location>
        <begin position="77"/>
        <end position="95"/>
    </location>
</feature>
<organism evidence="2">
    <name type="scientific">viral metagenome</name>
    <dbReference type="NCBI Taxonomy" id="1070528"/>
    <lineage>
        <taxon>unclassified sequences</taxon>
        <taxon>metagenomes</taxon>
        <taxon>organismal metagenomes</taxon>
    </lineage>
</organism>
<keyword evidence="1" id="KW-1133">Transmembrane helix</keyword>